<evidence type="ECO:0000259" key="1">
    <source>
        <dbReference type="SMART" id="SM00834"/>
    </source>
</evidence>
<dbReference type="Proteomes" id="UP000254134">
    <property type="component" value="Unassembled WGS sequence"/>
</dbReference>
<dbReference type="NCBIfam" id="TIGR02605">
    <property type="entry name" value="CxxC_CxxC_SSSS"/>
    <property type="match status" value="1"/>
</dbReference>
<gene>
    <name evidence="2" type="ORF">Gocc_2817</name>
</gene>
<dbReference type="SMART" id="SM00834">
    <property type="entry name" value="CxxC_CXXC_SSSS"/>
    <property type="match status" value="1"/>
</dbReference>
<dbReference type="AlphaFoldDB" id="A0A7M2YTH5"/>
<dbReference type="InterPro" id="IPR013429">
    <property type="entry name" value="Regulatory_FmdB_Zinc_ribbon"/>
</dbReference>
<evidence type="ECO:0000313" key="3">
    <source>
        <dbReference type="Proteomes" id="UP000254134"/>
    </source>
</evidence>
<organism evidence="2 3">
    <name type="scientific">Gaiella occulta</name>
    <dbReference type="NCBI Taxonomy" id="1002870"/>
    <lineage>
        <taxon>Bacteria</taxon>
        <taxon>Bacillati</taxon>
        <taxon>Actinomycetota</taxon>
        <taxon>Thermoleophilia</taxon>
        <taxon>Gaiellales</taxon>
        <taxon>Gaiellaceae</taxon>
        <taxon>Gaiella</taxon>
    </lineage>
</organism>
<reference evidence="3" key="2">
    <citation type="journal article" date="2019" name="MicrobiologyOpen">
        <title>High-quality draft genome sequence of Gaiella occulta isolated from a 150 meter deep mineral water borehole and comparison with the genome sequences of other deep-branching lineages of the phylum Actinobacteria.</title>
        <authorList>
            <person name="Severino R."/>
            <person name="Froufe H.J.C."/>
            <person name="Barroso C."/>
            <person name="Albuquerque L."/>
            <person name="Lobo-da-Cunha A."/>
            <person name="da Costa M.S."/>
            <person name="Egas C."/>
        </authorList>
    </citation>
    <scope>NUCLEOTIDE SEQUENCE [LARGE SCALE GENOMIC DNA]</scope>
    <source>
        <strain evidence="3">F2-233</strain>
    </source>
</reference>
<dbReference type="Pfam" id="PF09723">
    <property type="entry name" value="Zn_ribbon_8"/>
    <property type="match status" value="1"/>
</dbReference>
<feature type="domain" description="Putative regulatory protein FmdB zinc ribbon" evidence="1">
    <location>
        <begin position="1"/>
        <end position="41"/>
    </location>
</feature>
<evidence type="ECO:0000313" key="2">
    <source>
        <dbReference type="EMBL" id="RDI73461.1"/>
    </source>
</evidence>
<dbReference type="RefSeq" id="WP_114797211.1">
    <property type="nucleotide sequence ID" value="NZ_QQZY01000009.1"/>
</dbReference>
<dbReference type="EMBL" id="QQZY01000009">
    <property type="protein sequence ID" value="RDI73461.1"/>
    <property type="molecule type" value="Genomic_DNA"/>
</dbReference>
<reference evidence="2 3" key="1">
    <citation type="submission" date="2018-07" db="EMBL/GenBank/DDBJ databases">
        <title>High-quality-draft genome sequence of Gaiella occulta.</title>
        <authorList>
            <person name="Severino R."/>
            <person name="Froufe H.J.C."/>
            <person name="Rainey F.A."/>
            <person name="Barroso C."/>
            <person name="Albuquerque L."/>
            <person name="Lobo-Da-Cunha A."/>
            <person name="Da Costa M.S."/>
            <person name="Egas C."/>
        </authorList>
    </citation>
    <scope>NUCLEOTIDE SEQUENCE [LARGE SCALE GENOMIC DNA]</scope>
    <source>
        <strain evidence="2 3">F2-233</strain>
    </source>
</reference>
<protein>
    <submittedName>
        <fullName evidence="2">Putative regulatory protein, FmdB family</fullName>
    </submittedName>
</protein>
<proteinExistence type="predicted"/>
<sequence>MPIYEYACMKCEEHFDELVRNAEQVVICPSCGAADVLKQISAFAVHGAMSKPSFGGTGGGCCGGSCGCGH</sequence>
<comment type="caution">
    <text evidence="2">The sequence shown here is derived from an EMBL/GenBank/DDBJ whole genome shotgun (WGS) entry which is preliminary data.</text>
</comment>
<accession>A0A7M2YTH5</accession>
<keyword evidence="3" id="KW-1185">Reference proteome</keyword>
<name>A0A7M2YTH5_9ACTN</name>
<dbReference type="OrthoDB" id="9792898at2"/>